<geneLocation type="plasmid" evidence="3">
    <name>pmppm04 dna</name>
</geneLocation>
<keyword evidence="2" id="KW-0614">Plasmid</keyword>
<dbReference type="EMBL" id="AP014813">
    <property type="protein sequence ID" value="BAU94176.1"/>
    <property type="molecule type" value="Genomic_DNA"/>
</dbReference>
<dbReference type="InterPro" id="IPR025714">
    <property type="entry name" value="Methyltranfer_dom"/>
</dbReference>
<evidence type="ECO:0000313" key="2">
    <source>
        <dbReference type="EMBL" id="BAU94176.1"/>
    </source>
</evidence>
<feature type="domain" description="Methyltransferase" evidence="1">
    <location>
        <begin position="64"/>
        <end position="176"/>
    </location>
</feature>
<dbReference type="CDD" id="cd02440">
    <property type="entry name" value="AdoMet_MTases"/>
    <property type="match status" value="1"/>
</dbReference>
<proteinExistence type="predicted"/>
<evidence type="ECO:0000259" key="1">
    <source>
        <dbReference type="Pfam" id="PF13847"/>
    </source>
</evidence>
<dbReference type="RefSeq" id="WP_157914325.1">
    <property type="nucleotide sequence ID" value="NZ_AP014813.1"/>
</dbReference>
<protein>
    <recommendedName>
        <fullName evidence="1">Methyltransferase domain-containing protein</fullName>
    </recommendedName>
</protein>
<sequence>MSVAIVRAVLHEAFKGRRADRIPETELVMNASQTVADYSSCGDQDGALYGPYLYNALQVSARLKEGDKVIDLGCGSGRLLNIIAQWNPAVEFIGVDLAPAMLDAARQQASKLGLGNVTYRSGDFSTLDDFETSSADAVISSMALHHLPDRSALTRCFSAIGRVLRADGTLYLMDFGRLRSMEAIEVFVSLVARTESTALSEDYRASLKAAFLPTDFADEVVKLDRVGIELHRTIIAPLVIVVSTPLPSTPLRPSVVTAYRRAVQTLSRSRQSELNQLRLFLKLGGLAAPL</sequence>
<evidence type="ECO:0000313" key="3">
    <source>
        <dbReference type="Proteomes" id="UP000218288"/>
    </source>
</evidence>
<dbReference type="PANTHER" id="PTHR43861">
    <property type="entry name" value="TRANS-ACONITATE 2-METHYLTRANSFERASE-RELATED"/>
    <property type="match status" value="1"/>
</dbReference>
<name>A0A160PLR9_9HYPH</name>
<dbReference type="Gene3D" id="3.40.50.150">
    <property type="entry name" value="Vaccinia Virus protein VP39"/>
    <property type="match status" value="1"/>
</dbReference>
<organism evidence="2 3">
    <name type="scientific">Methylorubrum populi</name>
    <dbReference type="NCBI Taxonomy" id="223967"/>
    <lineage>
        <taxon>Bacteria</taxon>
        <taxon>Pseudomonadati</taxon>
        <taxon>Pseudomonadota</taxon>
        <taxon>Alphaproteobacteria</taxon>
        <taxon>Hyphomicrobiales</taxon>
        <taxon>Methylobacteriaceae</taxon>
        <taxon>Methylorubrum</taxon>
    </lineage>
</organism>
<reference evidence="2 3" key="1">
    <citation type="journal article" date="2016" name="Genome Announc.">
        <title>Complete Genome Sequence of Methylobacterium populi P-1M, Isolated from Pink-Pigmented Household Biofilm.</title>
        <authorList>
            <person name="Morohoshi T."/>
            <person name="Ikeda T."/>
        </authorList>
    </citation>
    <scope>NUCLEOTIDE SEQUENCE [LARGE SCALE GENOMIC DNA]</scope>
    <source>
        <strain evidence="2 3">P-1M</strain>
        <plasmid evidence="3">Plasmid pmppm04 dna</plasmid>
    </source>
</reference>
<dbReference type="OrthoDB" id="9795085at2"/>
<dbReference type="InterPro" id="IPR029063">
    <property type="entry name" value="SAM-dependent_MTases_sf"/>
</dbReference>
<dbReference type="PANTHER" id="PTHR43861:SF1">
    <property type="entry name" value="TRANS-ACONITATE 2-METHYLTRANSFERASE"/>
    <property type="match status" value="1"/>
</dbReference>
<gene>
    <name evidence="2" type="ORF">MPPM_5571</name>
</gene>
<dbReference type="Pfam" id="PF13847">
    <property type="entry name" value="Methyltransf_31"/>
    <property type="match status" value="1"/>
</dbReference>
<dbReference type="SUPFAM" id="SSF53335">
    <property type="entry name" value="S-adenosyl-L-methionine-dependent methyltransferases"/>
    <property type="match status" value="1"/>
</dbReference>
<accession>A0A160PLR9</accession>
<dbReference type="AlphaFoldDB" id="A0A160PLR9"/>
<dbReference type="Proteomes" id="UP000218288">
    <property type="component" value="Plasmid pMPPM04"/>
</dbReference>